<dbReference type="Pfam" id="PF01047">
    <property type="entry name" value="MarR"/>
    <property type="match status" value="1"/>
</dbReference>
<dbReference type="GO" id="GO:0003677">
    <property type="term" value="F:DNA binding"/>
    <property type="evidence" value="ECO:0007669"/>
    <property type="project" value="UniProtKB-KW"/>
</dbReference>
<dbReference type="InterPro" id="IPR023187">
    <property type="entry name" value="Tscrpt_reg_MarR-type_CS"/>
</dbReference>
<dbReference type="RefSeq" id="WP_130481224.1">
    <property type="nucleotide sequence ID" value="NZ_SGWV01000008.1"/>
</dbReference>
<protein>
    <submittedName>
        <fullName evidence="5">MarR family transcriptional regulator</fullName>
    </submittedName>
</protein>
<dbReference type="GO" id="GO:0006950">
    <property type="term" value="P:response to stress"/>
    <property type="evidence" value="ECO:0007669"/>
    <property type="project" value="TreeGrafter"/>
</dbReference>
<name>A0A4Q7LRM9_9BURK</name>
<accession>A0A4Q7LRM9</accession>
<dbReference type="PANTHER" id="PTHR33164">
    <property type="entry name" value="TRANSCRIPTIONAL REGULATOR, MARR FAMILY"/>
    <property type="match status" value="1"/>
</dbReference>
<dbReference type="PRINTS" id="PR00598">
    <property type="entry name" value="HTHMARR"/>
</dbReference>
<dbReference type="OrthoDB" id="4549026at2"/>
<evidence type="ECO:0000256" key="2">
    <source>
        <dbReference type="ARBA" id="ARBA00023125"/>
    </source>
</evidence>
<keyword evidence="3" id="KW-0804">Transcription</keyword>
<proteinExistence type="predicted"/>
<evidence type="ECO:0000256" key="1">
    <source>
        <dbReference type="ARBA" id="ARBA00023015"/>
    </source>
</evidence>
<dbReference type="PANTHER" id="PTHR33164:SF95">
    <property type="entry name" value="TRANSCRIPTIONAL REGULATOR"/>
    <property type="match status" value="1"/>
</dbReference>
<dbReference type="EMBL" id="SGWV01000008">
    <property type="protein sequence ID" value="RZS56797.1"/>
    <property type="molecule type" value="Genomic_DNA"/>
</dbReference>
<dbReference type="InterPro" id="IPR036390">
    <property type="entry name" value="WH_DNA-bd_sf"/>
</dbReference>
<dbReference type="InterPro" id="IPR036388">
    <property type="entry name" value="WH-like_DNA-bd_sf"/>
</dbReference>
<evidence type="ECO:0000313" key="6">
    <source>
        <dbReference type="Proteomes" id="UP000293433"/>
    </source>
</evidence>
<comment type="caution">
    <text evidence="5">The sequence shown here is derived from an EMBL/GenBank/DDBJ whole genome shotgun (WGS) entry which is preliminary data.</text>
</comment>
<evidence type="ECO:0000259" key="4">
    <source>
        <dbReference type="PROSITE" id="PS50995"/>
    </source>
</evidence>
<dbReference type="SUPFAM" id="SSF46785">
    <property type="entry name" value="Winged helix' DNA-binding domain"/>
    <property type="match status" value="1"/>
</dbReference>
<dbReference type="SMART" id="SM00347">
    <property type="entry name" value="HTH_MARR"/>
    <property type="match status" value="1"/>
</dbReference>
<keyword evidence="2" id="KW-0238">DNA-binding</keyword>
<evidence type="ECO:0000313" key="5">
    <source>
        <dbReference type="EMBL" id="RZS56797.1"/>
    </source>
</evidence>
<dbReference type="AlphaFoldDB" id="A0A4Q7LRM9"/>
<dbReference type="Proteomes" id="UP000293433">
    <property type="component" value="Unassembled WGS sequence"/>
</dbReference>
<evidence type="ECO:0000256" key="3">
    <source>
        <dbReference type="ARBA" id="ARBA00023163"/>
    </source>
</evidence>
<keyword evidence="1" id="KW-0805">Transcription regulation</keyword>
<dbReference type="InterPro" id="IPR000835">
    <property type="entry name" value="HTH_MarR-typ"/>
</dbReference>
<reference evidence="5 6" key="1">
    <citation type="submission" date="2019-02" db="EMBL/GenBank/DDBJ databases">
        <title>Genomic Encyclopedia of Type Strains, Phase IV (KMG-IV): sequencing the most valuable type-strain genomes for metagenomic binning, comparative biology and taxonomic classification.</title>
        <authorList>
            <person name="Goeker M."/>
        </authorList>
    </citation>
    <scope>NUCLEOTIDE SEQUENCE [LARGE SCALE GENOMIC DNA]</scope>
    <source>
        <strain evidence="5 6">DSM 10617</strain>
    </source>
</reference>
<dbReference type="InterPro" id="IPR039422">
    <property type="entry name" value="MarR/SlyA-like"/>
</dbReference>
<feature type="domain" description="HTH marR-type" evidence="4">
    <location>
        <begin position="14"/>
        <end position="143"/>
    </location>
</feature>
<sequence length="158" mass="17141">MVDTTPRPYLQVQPGYLVRRLQQAAVALFMAQTAEHAITPVQFAALIATHEQPGLDQRTLAETIGFDTSTIGGVIDRLERRGLIQRNLAPHDRRVRLLTVTPAGEALLAEVLPGVRATQELILGPLPEADRPVFMAMLHKLVEGHAGLPPGHGPDPSD</sequence>
<gene>
    <name evidence="5" type="ORF">EV685_1352</name>
</gene>
<keyword evidence="6" id="KW-1185">Reference proteome</keyword>
<dbReference type="PROSITE" id="PS01117">
    <property type="entry name" value="HTH_MARR_1"/>
    <property type="match status" value="1"/>
</dbReference>
<organism evidence="5 6">
    <name type="scientific">Sphaerotilus mobilis</name>
    <dbReference type="NCBI Taxonomy" id="47994"/>
    <lineage>
        <taxon>Bacteria</taxon>
        <taxon>Pseudomonadati</taxon>
        <taxon>Pseudomonadota</taxon>
        <taxon>Betaproteobacteria</taxon>
        <taxon>Burkholderiales</taxon>
        <taxon>Sphaerotilaceae</taxon>
        <taxon>Sphaerotilus</taxon>
    </lineage>
</organism>
<dbReference type="PROSITE" id="PS50995">
    <property type="entry name" value="HTH_MARR_2"/>
    <property type="match status" value="1"/>
</dbReference>
<dbReference type="Gene3D" id="1.10.10.10">
    <property type="entry name" value="Winged helix-like DNA-binding domain superfamily/Winged helix DNA-binding domain"/>
    <property type="match status" value="1"/>
</dbReference>
<dbReference type="GO" id="GO:0003700">
    <property type="term" value="F:DNA-binding transcription factor activity"/>
    <property type="evidence" value="ECO:0007669"/>
    <property type="project" value="InterPro"/>
</dbReference>